<name>A0A0P1IVT8_9RHOB</name>
<evidence type="ECO:0000256" key="3">
    <source>
        <dbReference type="ARBA" id="ARBA00022723"/>
    </source>
</evidence>
<dbReference type="SUPFAM" id="SSF53448">
    <property type="entry name" value="Nucleotide-diphospho-sugar transferases"/>
    <property type="match status" value="1"/>
</dbReference>
<accession>A0A0P1IVT8</accession>
<evidence type="ECO:0000256" key="1">
    <source>
        <dbReference type="ARBA" id="ARBA00022676"/>
    </source>
</evidence>
<dbReference type="InterPro" id="IPR050748">
    <property type="entry name" value="Glycosyltrans_8_dom-fam"/>
</dbReference>
<reference evidence="5" key="1">
    <citation type="submission" date="2015-09" db="EMBL/GenBank/DDBJ databases">
        <authorList>
            <person name="Rodrigo-Torres Lidia"/>
            <person name="Arahal R.David."/>
        </authorList>
    </citation>
    <scope>NUCLEOTIDE SEQUENCE [LARGE SCALE GENOMIC DNA]</scope>
    <source>
        <strain evidence="5">CECT 5114</strain>
    </source>
</reference>
<sequence>MPNEETIELVCVTDANYAPHFSALLKSIETHKGPENLRVHAILDSVGSDLLAQIRAASPALEVIDYHVDSHPALNLPPIMHISRATYLRLIMTEMLPPEIDRVLYLDIDMLVTRNLLPLWRSDMHGYPVAAVQDHNLSATKLANTFGLPGEGRYFNAGMLLVDLKAERANGYLTKALDCLIANPSVYEFADQDALNQVLWQNWTILDNTWNFQRAFVNDNQIYRDSGTDQQNLPGIIHFTERWKPWKSDEWHPYAWLYWKYLRQTPFFDEIRKRDRIGYGRLLKFWLKYQLAILRSRVAAS</sequence>
<dbReference type="InterPro" id="IPR029044">
    <property type="entry name" value="Nucleotide-diphossugar_trans"/>
</dbReference>
<gene>
    <name evidence="4" type="primary">gspA</name>
    <name evidence="4" type="ORF">TA5114_03437</name>
</gene>
<dbReference type="GO" id="GO:0046872">
    <property type="term" value="F:metal ion binding"/>
    <property type="evidence" value="ECO:0007669"/>
    <property type="project" value="UniProtKB-KW"/>
</dbReference>
<dbReference type="Gene3D" id="3.90.550.10">
    <property type="entry name" value="Spore Coat Polysaccharide Biosynthesis Protein SpsA, Chain A"/>
    <property type="match status" value="1"/>
</dbReference>
<dbReference type="AlphaFoldDB" id="A0A0P1IVT8"/>
<evidence type="ECO:0000256" key="2">
    <source>
        <dbReference type="ARBA" id="ARBA00022679"/>
    </source>
</evidence>
<organism evidence="4 5">
    <name type="scientific">Cognatishimia activa</name>
    <dbReference type="NCBI Taxonomy" id="1715691"/>
    <lineage>
        <taxon>Bacteria</taxon>
        <taxon>Pseudomonadati</taxon>
        <taxon>Pseudomonadota</taxon>
        <taxon>Alphaproteobacteria</taxon>
        <taxon>Rhodobacterales</taxon>
        <taxon>Paracoccaceae</taxon>
        <taxon>Cognatishimia</taxon>
    </lineage>
</organism>
<evidence type="ECO:0000313" key="5">
    <source>
        <dbReference type="Proteomes" id="UP000051184"/>
    </source>
</evidence>
<keyword evidence="1" id="KW-0328">Glycosyltransferase</keyword>
<dbReference type="Proteomes" id="UP000051184">
    <property type="component" value="Unassembled WGS sequence"/>
</dbReference>
<dbReference type="PANTHER" id="PTHR13778:SF47">
    <property type="entry name" value="LIPOPOLYSACCHARIDE 1,3-GALACTOSYLTRANSFERASE"/>
    <property type="match status" value="1"/>
</dbReference>
<keyword evidence="5" id="KW-1185">Reference proteome</keyword>
<dbReference type="RefSeq" id="WP_058316524.1">
    <property type="nucleotide sequence ID" value="NZ_CYTO01000024.1"/>
</dbReference>
<dbReference type="CDD" id="cd04194">
    <property type="entry name" value="GT8_A4GalT_like"/>
    <property type="match status" value="1"/>
</dbReference>
<dbReference type="OrthoDB" id="5672604at2"/>
<evidence type="ECO:0000313" key="4">
    <source>
        <dbReference type="EMBL" id="CUK27609.1"/>
    </source>
</evidence>
<dbReference type="InterPro" id="IPR002495">
    <property type="entry name" value="Glyco_trans_8"/>
</dbReference>
<keyword evidence="3" id="KW-0479">Metal-binding</keyword>
<dbReference type="STRING" id="1715691.TA5113_02576"/>
<protein>
    <submittedName>
        <fullName evidence="4">General stress protein A</fullName>
    </submittedName>
</protein>
<proteinExistence type="predicted"/>
<dbReference type="PANTHER" id="PTHR13778">
    <property type="entry name" value="GLYCOSYLTRANSFERASE 8 DOMAIN-CONTAINING PROTEIN"/>
    <property type="match status" value="1"/>
</dbReference>
<dbReference type="GO" id="GO:0016757">
    <property type="term" value="F:glycosyltransferase activity"/>
    <property type="evidence" value="ECO:0007669"/>
    <property type="project" value="UniProtKB-KW"/>
</dbReference>
<keyword evidence="2" id="KW-0808">Transferase</keyword>
<dbReference type="Pfam" id="PF01501">
    <property type="entry name" value="Glyco_transf_8"/>
    <property type="match status" value="1"/>
</dbReference>
<dbReference type="EMBL" id="CYUE01000025">
    <property type="protein sequence ID" value="CUK27609.1"/>
    <property type="molecule type" value="Genomic_DNA"/>
</dbReference>